<dbReference type="RefSeq" id="WP_251240862.1">
    <property type="nucleotide sequence ID" value="NZ_CP159977.1"/>
</dbReference>
<dbReference type="InterPro" id="IPR051463">
    <property type="entry name" value="Peptidase_U62_metallo"/>
</dbReference>
<keyword evidence="4" id="KW-1185">Reference proteome</keyword>
<reference evidence="3 4" key="1">
    <citation type="submission" date="2024-03" db="EMBL/GenBank/DDBJ databases">
        <title>Bacilli Hybrid Assemblies.</title>
        <authorList>
            <person name="Kovac J."/>
        </authorList>
    </citation>
    <scope>NUCLEOTIDE SEQUENCE [LARGE SCALE GENOMIC DNA]</scope>
    <source>
        <strain evidence="3 4">FSL M8-0022</strain>
    </source>
</reference>
<dbReference type="InterPro" id="IPR036059">
    <property type="entry name" value="TldD/PmbA_sf"/>
</dbReference>
<protein>
    <submittedName>
        <fullName evidence="3">TldD/PmbA family protein</fullName>
    </submittedName>
</protein>
<evidence type="ECO:0000313" key="4">
    <source>
        <dbReference type="Proteomes" id="UP001459714"/>
    </source>
</evidence>
<feature type="domain" description="Metalloprotease TldD/E C-terminal" evidence="2">
    <location>
        <begin position="153"/>
        <end position="381"/>
    </location>
</feature>
<dbReference type="Pfam" id="PF19289">
    <property type="entry name" value="PmbA_TldD_3rd"/>
    <property type="match status" value="1"/>
</dbReference>
<dbReference type="PANTHER" id="PTHR30624:SF4">
    <property type="entry name" value="METALLOPROTEASE TLDD"/>
    <property type="match status" value="1"/>
</dbReference>
<proteinExistence type="inferred from homology"/>
<name>A0ABU9JZL9_9BACI</name>
<gene>
    <name evidence="3" type="ORF">NST17_10565</name>
</gene>
<dbReference type="SUPFAM" id="SSF111283">
    <property type="entry name" value="Putative modulator of DNA gyrase, PmbA/TldD"/>
    <property type="match status" value="1"/>
</dbReference>
<comment type="caution">
    <text evidence="3">The sequence shown here is derived from an EMBL/GenBank/DDBJ whole genome shotgun (WGS) entry which is preliminary data.</text>
</comment>
<dbReference type="EMBL" id="JBBYAK010000001">
    <property type="protein sequence ID" value="MEL3957632.1"/>
    <property type="molecule type" value="Genomic_DNA"/>
</dbReference>
<sequence length="388" mass="43518">MKSEFKISRSFQNKNFNLSNYQLGIEFFNNSNPISNEMIDQRLNKLFPISLLEEYTNKVITKVKNNISVDDLNIFISEEIQNASIANQFFEERMWGRIKSILNINGNYVSITPSWHPLPDYCDWTTFDSFAEEIIEYALNLPVGLSSIEFESQDISVLFSSPSSGVLLHEVFGHLLEADFFLSSPLKKYLNERIGPKELTIVDDGTMGLHYISKFDDEGTSLQKTIIMFEGVIKTPLVDKRFSSLLEQPLTGNGWKELTSGNIFPRMTTLYALPGYEEFNYLKNSLVEGLLVNSLQGGQVDIFTGDFTLYTEESYLVKNGQPIYKLNPSIIFGNAIEVLKNIVGIGNDLKFSKMICGKMGQLMPVGIGGPSLLISGLKLGGVVNGNNL</sequence>
<organism evidence="3 4">
    <name type="scientific">Caldifermentibacillus hisashii</name>
    <dbReference type="NCBI Taxonomy" id="996558"/>
    <lineage>
        <taxon>Bacteria</taxon>
        <taxon>Bacillati</taxon>
        <taxon>Bacillota</taxon>
        <taxon>Bacilli</taxon>
        <taxon>Bacillales</taxon>
        <taxon>Bacillaceae</taxon>
        <taxon>Caldifermentibacillus</taxon>
    </lineage>
</organism>
<dbReference type="Proteomes" id="UP001459714">
    <property type="component" value="Unassembled WGS sequence"/>
</dbReference>
<accession>A0ABU9JZL9</accession>
<dbReference type="PANTHER" id="PTHR30624">
    <property type="entry name" value="UNCHARACTERIZED PROTEIN TLDD AND PMBA"/>
    <property type="match status" value="1"/>
</dbReference>
<dbReference type="InterPro" id="IPR045569">
    <property type="entry name" value="Metalloprtase-TldD/E_C"/>
</dbReference>
<evidence type="ECO:0000256" key="1">
    <source>
        <dbReference type="ARBA" id="ARBA00005836"/>
    </source>
</evidence>
<evidence type="ECO:0000313" key="3">
    <source>
        <dbReference type="EMBL" id="MEL3957632.1"/>
    </source>
</evidence>
<evidence type="ECO:0000259" key="2">
    <source>
        <dbReference type="Pfam" id="PF19289"/>
    </source>
</evidence>
<comment type="similarity">
    <text evidence="1">Belongs to the peptidase U62 family.</text>
</comment>